<sequence length="49" mass="5390">MLHFLLVAFILLCSSITLCTSCNFMTSINMTYVPTGRNSGLQTVCLAKM</sequence>
<evidence type="ECO:0000313" key="2">
    <source>
        <dbReference type="Proteomes" id="UP001162992"/>
    </source>
</evidence>
<proteinExistence type="predicted"/>
<gene>
    <name evidence="1" type="ORF">O6H91_07G097700</name>
</gene>
<organism evidence="1 2">
    <name type="scientific">Diphasiastrum complanatum</name>
    <name type="common">Issler's clubmoss</name>
    <name type="synonym">Lycopodium complanatum</name>
    <dbReference type="NCBI Taxonomy" id="34168"/>
    <lineage>
        <taxon>Eukaryota</taxon>
        <taxon>Viridiplantae</taxon>
        <taxon>Streptophyta</taxon>
        <taxon>Embryophyta</taxon>
        <taxon>Tracheophyta</taxon>
        <taxon>Lycopodiopsida</taxon>
        <taxon>Lycopodiales</taxon>
        <taxon>Lycopodiaceae</taxon>
        <taxon>Lycopodioideae</taxon>
        <taxon>Diphasiastrum</taxon>
    </lineage>
</organism>
<evidence type="ECO:0000313" key="1">
    <source>
        <dbReference type="EMBL" id="KAJ7550377.1"/>
    </source>
</evidence>
<comment type="caution">
    <text evidence="1">The sequence shown here is derived from an EMBL/GenBank/DDBJ whole genome shotgun (WGS) entry which is preliminary data.</text>
</comment>
<accession>A0ACC2D7X3</accession>
<keyword evidence="2" id="KW-1185">Reference proteome</keyword>
<reference evidence="2" key="1">
    <citation type="journal article" date="2024" name="Proc. Natl. Acad. Sci. U.S.A.">
        <title>Extraordinary preservation of gene collinearity over three hundred million years revealed in homosporous lycophytes.</title>
        <authorList>
            <person name="Li C."/>
            <person name="Wickell D."/>
            <person name="Kuo L.Y."/>
            <person name="Chen X."/>
            <person name="Nie B."/>
            <person name="Liao X."/>
            <person name="Peng D."/>
            <person name="Ji J."/>
            <person name="Jenkins J."/>
            <person name="Williams M."/>
            <person name="Shu S."/>
            <person name="Plott C."/>
            <person name="Barry K."/>
            <person name="Rajasekar S."/>
            <person name="Grimwood J."/>
            <person name="Han X."/>
            <person name="Sun S."/>
            <person name="Hou Z."/>
            <person name="He W."/>
            <person name="Dai G."/>
            <person name="Sun C."/>
            <person name="Schmutz J."/>
            <person name="Leebens-Mack J.H."/>
            <person name="Li F.W."/>
            <person name="Wang L."/>
        </authorList>
    </citation>
    <scope>NUCLEOTIDE SEQUENCE [LARGE SCALE GENOMIC DNA]</scope>
    <source>
        <strain evidence="2">cv. PW_Plant_1</strain>
    </source>
</reference>
<protein>
    <submittedName>
        <fullName evidence="1">Uncharacterized protein</fullName>
    </submittedName>
</protein>
<name>A0ACC2D7X3_DIPCM</name>
<dbReference type="EMBL" id="CM055098">
    <property type="protein sequence ID" value="KAJ7550377.1"/>
    <property type="molecule type" value="Genomic_DNA"/>
</dbReference>
<dbReference type="Proteomes" id="UP001162992">
    <property type="component" value="Chromosome 7"/>
</dbReference>